<evidence type="ECO:0000256" key="14">
    <source>
        <dbReference type="SAM" id="MobiDB-lite"/>
    </source>
</evidence>
<dbReference type="CDD" id="cd15074">
    <property type="entry name" value="7tmA_Opsin5_neuropsin"/>
    <property type="match status" value="1"/>
</dbReference>
<dbReference type="EMBL" id="JAFIRN010000004">
    <property type="protein sequence ID" value="KAG5849878.1"/>
    <property type="molecule type" value="Genomic_DNA"/>
</dbReference>
<feature type="domain" description="G-protein coupled receptors family 1 profile" evidence="16">
    <location>
        <begin position="36"/>
        <end position="292"/>
    </location>
</feature>
<organism evidence="17 18">
    <name type="scientific">Anguilla anguilla</name>
    <name type="common">European freshwater eel</name>
    <name type="synonym">Muraena anguilla</name>
    <dbReference type="NCBI Taxonomy" id="7936"/>
    <lineage>
        <taxon>Eukaryota</taxon>
        <taxon>Metazoa</taxon>
        <taxon>Chordata</taxon>
        <taxon>Craniata</taxon>
        <taxon>Vertebrata</taxon>
        <taxon>Euteleostomi</taxon>
        <taxon>Actinopterygii</taxon>
        <taxon>Neopterygii</taxon>
        <taxon>Teleostei</taxon>
        <taxon>Anguilliformes</taxon>
        <taxon>Anguillidae</taxon>
        <taxon>Anguilla</taxon>
    </lineage>
</organism>
<dbReference type="Pfam" id="PF00001">
    <property type="entry name" value="7tm_1"/>
    <property type="match status" value="1"/>
</dbReference>
<keyword evidence="6 15" id="KW-1133">Transmembrane helix</keyword>
<dbReference type="GO" id="GO:0016020">
    <property type="term" value="C:membrane"/>
    <property type="evidence" value="ECO:0007669"/>
    <property type="project" value="UniProtKB-SubCell"/>
</dbReference>
<dbReference type="GO" id="GO:0004930">
    <property type="term" value="F:G protein-coupled receptor activity"/>
    <property type="evidence" value="ECO:0007669"/>
    <property type="project" value="UniProtKB-KW"/>
</dbReference>
<evidence type="ECO:0000256" key="5">
    <source>
        <dbReference type="ARBA" id="ARBA00022925"/>
    </source>
</evidence>
<dbReference type="Gene3D" id="1.20.1070.10">
    <property type="entry name" value="Rhodopsin 7-helix transmembrane proteins"/>
    <property type="match status" value="1"/>
</dbReference>
<evidence type="ECO:0000256" key="11">
    <source>
        <dbReference type="ARBA" id="ARBA00023170"/>
    </source>
</evidence>
<keyword evidence="12" id="KW-0325">Glycoprotein</keyword>
<accession>A0A9D3MP13</accession>
<proteinExistence type="predicted"/>
<dbReference type="PRINTS" id="PR00237">
    <property type="entry name" value="GPCRRHODOPSN"/>
</dbReference>
<dbReference type="PROSITE" id="PS50262">
    <property type="entry name" value="G_PROTEIN_RECEP_F1_2"/>
    <property type="match status" value="1"/>
</dbReference>
<feature type="transmembrane region" description="Helical" evidence="15">
    <location>
        <begin position="187"/>
        <end position="210"/>
    </location>
</feature>
<keyword evidence="9 15" id="KW-0472">Membrane</keyword>
<keyword evidence="2" id="KW-0600">Photoreceptor protein</keyword>
<feature type="transmembrane region" description="Helical" evidence="15">
    <location>
        <begin position="94"/>
        <end position="123"/>
    </location>
</feature>
<evidence type="ECO:0000256" key="15">
    <source>
        <dbReference type="SAM" id="Phobius"/>
    </source>
</evidence>
<dbReference type="PROSITE" id="PS00238">
    <property type="entry name" value="OPSIN"/>
    <property type="match status" value="1"/>
</dbReference>
<dbReference type="GO" id="GO:0009881">
    <property type="term" value="F:photoreceptor activity"/>
    <property type="evidence" value="ECO:0007669"/>
    <property type="project" value="UniProtKB-KW"/>
</dbReference>
<keyword evidence="11" id="KW-0675">Receptor</keyword>
<dbReference type="Proteomes" id="UP001044222">
    <property type="component" value="Unassembled WGS sequence"/>
</dbReference>
<dbReference type="SUPFAM" id="SSF81321">
    <property type="entry name" value="Family A G protein-coupled receptor-like"/>
    <property type="match status" value="1"/>
</dbReference>
<dbReference type="AlphaFoldDB" id="A0A9D3MP13"/>
<evidence type="ECO:0000256" key="3">
    <source>
        <dbReference type="ARBA" id="ARBA00022606"/>
    </source>
</evidence>
<comment type="subcellular location">
    <subcellularLocation>
        <location evidence="1">Membrane</location>
        <topology evidence="1">Multi-pass membrane protein</topology>
    </subcellularLocation>
</comment>
<dbReference type="FunFam" id="1.20.1070.10:FF:000219">
    <property type="entry name" value="Opsin 5-like 2"/>
    <property type="match status" value="1"/>
</dbReference>
<name>A0A9D3MP13_ANGAN</name>
<sequence length="440" mass="47969">MSNTWIQLQVRRGEVLGQLIYRTVSDLLVRVCSLCGNSVLLYVSYKKKHLLKPAEFFIINLAISDLGMTLSLYPLAIMSSIYHRWLYGKTMCLIYAFCGVLFGICSLTTLTVLSTVCCLKVCYPLYGNRFNPDHGRLMIACTWAYALVFACSPLAHWGEYGPEPYGTACCIDWTSANTQATARSYTAVLFVFCYVLPCGVILSSYAQILVTVRGSRRAVERHVSAQTHTSSVQTIIVKLSVAVCIGFFAAWSPYALVSMWASFGRIESIPPLAFAVPAVFAKSSTLYNPIVYLLLKPNFRHTVRRDVGTLREACLGTACASAGCGRGATGPRGGGPRAPEEEERVQLGVGAPGPRCSSCAGERCGDAFQCFRNYPGGCRLDVNTVQLSLREGASAGPGRHPKARRPVEKKAVRVVVRGKKSSEIDGPEIALETVPTRAKN</sequence>
<gene>
    <name evidence="17" type="ORF">ANANG_G00076360</name>
</gene>
<feature type="region of interest" description="Disordered" evidence="14">
    <location>
        <begin position="392"/>
        <end position="440"/>
    </location>
</feature>
<evidence type="ECO:0000313" key="17">
    <source>
        <dbReference type="EMBL" id="KAG5849878.1"/>
    </source>
</evidence>
<dbReference type="InterPro" id="IPR050125">
    <property type="entry name" value="GPCR_opsins"/>
</dbReference>
<keyword evidence="8" id="KW-0297">G-protein coupled receptor</keyword>
<evidence type="ECO:0000256" key="13">
    <source>
        <dbReference type="ARBA" id="ARBA00023224"/>
    </source>
</evidence>
<protein>
    <recommendedName>
        <fullName evidence="16">G-protein coupled receptors family 1 profile domain-containing protein</fullName>
    </recommendedName>
</protein>
<evidence type="ECO:0000313" key="18">
    <source>
        <dbReference type="Proteomes" id="UP001044222"/>
    </source>
</evidence>
<comment type="caution">
    <text evidence="17">The sequence shown here is derived from an EMBL/GenBank/DDBJ whole genome shotgun (WGS) entry which is preliminary data.</text>
</comment>
<evidence type="ECO:0000256" key="1">
    <source>
        <dbReference type="ARBA" id="ARBA00004141"/>
    </source>
</evidence>
<keyword evidence="10" id="KW-1015">Disulfide bond</keyword>
<dbReference type="GO" id="GO:0007602">
    <property type="term" value="P:phototransduction"/>
    <property type="evidence" value="ECO:0007669"/>
    <property type="project" value="UniProtKB-KW"/>
</dbReference>
<dbReference type="InterPro" id="IPR002962">
    <property type="entry name" value="Peropsin"/>
</dbReference>
<dbReference type="InterPro" id="IPR000276">
    <property type="entry name" value="GPCR_Rhodpsn"/>
</dbReference>
<evidence type="ECO:0000256" key="6">
    <source>
        <dbReference type="ARBA" id="ARBA00022989"/>
    </source>
</evidence>
<evidence type="ECO:0000256" key="9">
    <source>
        <dbReference type="ARBA" id="ARBA00023136"/>
    </source>
</evidence>
<evidence type="ECO:0000259" key="16">
    <source>
        <dbReference type="PROSITE" id="PS50262"/>
    </source>
</evidence>
<reference evidence="17" key="1">
    <citation type="submission" date="2021-01" db="EMBL/GenBank/DDBJ databases">
        <title>A chromosome-scale assembly of European eel, Anguilla anguilla.</title>
        <authorList>
            <person name="Henkel C."/>
            <person name="Jong-Raadsen S.A."/>
            <person name="Dufour S."/>
            <person name="Weltzien F.-A."/>
            <person name="Palstra A.P."/>
            <person name="Pelster B."/>
            <person name="Spaink H.P."/>
            <person name="Van Den Thillart G.E."/>
            <person name="Jansen H."/>
            <person name="Zahm M."/>
            <person name="Klopp C."/>
            <person name="Cedric C."/>
            <person name="Louis A."/>
            <person name="Berthelot C."/>
            <person name="Parey E."/>
            <person name="Roest Crollius H."/>
            <person name="Montfort J."/>
            <person name="Robinson-Rechavi M."/>
            <person name="Bucao C."/>
            <person name="Bouchez O."/>
            <person name="Gislard M."/>
            <person name="Lluch J."/>
            <person name="Milhes M."/>
            <person name="Lampietro C."/>
            <person name="Lopez Roques C."/>
            <person name="Donnadieu C."/>
            <person name="Braasch I."/>
            <person name="Desvignes T."/>
            <person name="Postlethwait J."/>
            <person name="Bobe J."/>
            <person name="Guiguen Y."/>
            <person name="Dirks R."/>
        </authorList>
    </citation>
    <scope>NUCLEOTIDE SEQUENCE</scope>
    <source>
        <strain evidence="17">Tag_6206</strain>
        <tissue evidence="17">Liver</tissue>
    </source>
</reference>
<evidence type="ECO:0000256" key="4">
    <source>
        <dbReference type="ARBA" id="ARBA00022692"/>
    </source>
</evidence>
<keyword evidence="3" id="KW-0716">Sensory transduction</keyword>
<feature type="transmembrane region" description="Helical" evidence="15">
    <location>
        <begin position="231"/>
        <end position="252"/>
    </location>
</feature>
<evidence type="ECO:0000256" key="10">
    <source>
        <dbReference type="ARBA" id="ARBA00023157"/>
    </source>
</evidence>
<feature type="transmembrane region" description="Helical" evidence="15">
    <location>
        <begin position="57"/>
        <end position="82"/>
    </location>
</feature>
<dbReference type="GO" id="GO:0007601">
    <property type="term" value="P:visual perception"/>
    <property type="evidence" value="ECO:0007669"/>
    <property type="project" value="InterPro"/>
</dbReference>
<keyword evidence="7" id="KW-0157">Chromophore</keyword>
<evidence type="ECO:0000256" key="8">
    <source>
        <dbReference type="ARBA" id="ARBA00023040"/>
    </source>
</evidence>
<dbReference type="InterPro" id="IPR027430">
    <property type="entry name" value="Retinal_BS"/>
</dbReference>
<dbReference type="PANTHER" id="PTHR24240">
    <property type="entry name" value="OPSIN"/>
    <property type="match status" value="1"/>
</dbReference>
<keyword evidence="13" id="KW-0807">Transducer</keyword>
<dbReference type="InterPro" id="IPR017452">
    <property type="entry name" value="GPCR_Rhodpsn_7TM"/>
</dbReference>
<evidence type="ECO:0000256" key="12">
    <source>
        <dbReference type="ARBA" id="ARBA00023180"/>
    </source>
</evidence>
<keyword evidence="4 15" id="KW-0812">Transmembrane</keyword>
<keyword evidence="5" id="KW-0681">Retinal protein</keyword>
<evidence type="ECO:0000256" key="7">
    <source>
        <dbReference type="ARBA" id="ARBA00022991"/>
    </source>
</evidence>
<feature type="transmembrane region" description="Helical" evidence="15">
    <location>
        <begin position="135"/>
        <end position="155"/>
    </location>
</feature>
<evidence type="ECO:0000256" key="2">
    <source>
        <dbReference type="ARBA" id="ARBA00022543"/>
    </source>
</evidence>
<dbReference type="PRINTS" id="PR01244">
    <property type="entry name" value="PEROPSIN"/>
</dbReference>
<keyword evidence="18" id="KW-1185">Reference proteome</keyword>
<feature type="transmembrane region" description="Helical" evidence="15">
    <location>
        <begin position="272"/>
        <end position="295"/>
    </location>
</feature>